<dbReference type="Pfam" id="PF09492">
    <property type="entry name" value="Pec_lyase"/>
    <property type="match status" value="1"/>
</dbReference>
<proteinExistence type="predicted"/>
<dbReference type="NCBIfam" id="TIGR02474">
    <property type="entry name" value="pec_lyase"/>
    <property type="match status" value="1"/>
</dbReference>
<dbReference type="SUPFAM" id="SSF81853">
    <property type="entry name" value="Family 10 polysaccharide lyase"/>
    <property type="match status" value="1"/>
</dbReference>
<keyword evidence="2" id="KW-0456">Lyase</keyword>
<keyword evidence="1" id="KW-1133">Transmembrane helix</keyword>
<dbReference type="GO" id="GO:0016829">
    <property type="term" value="F:lyase activity"/>
    <property type="evidence" value="ECO:0007669"/>
    <property type="project" value="UniProtKB-KW"/>
</dbReference>
<dbReference type="Gene3D" id="1.50.10.20">
    <property type="match status" value="1"/>
</dbReference>
<reference evidence="2 3" key="1">
    <citation type="submission" date="2018-10" db="EMBL/GenBank/DDBJ databases">
        <title>Genomic Encyclopedia of Archaeal and Bacterial Type Strains, Phase II (KMG-II): from individual species to whole genera.</title>
        <authorList>
            <person name="Goeker M."/>
        </authorList>
    </citation>
    <scope>NUCLEOTIDE SEQUENCE [LARGE SCALE GENOMIC DNA]</scope>
    <source>
        <strain evidence="2 3">DSM 18602</strain>
    </source>
</reference>
<organism evidence="2 3">
    <name type="scientific">Mucilaginibacter gracilis</name>
    <dbReference type="NCBI Taxonomy" id="423350"/>
    <lineage>
        <taxon>Bacteria</taxon>
        <taxon>Pseudomonadati</taxon>
        <taxon>Bacteroidota</taxon>
        <taxon>Sphingobacteriia</taxon>
        <taxon>Sphingobacteriales</taxon>
        <taxon>Sphingobacteriaceae</taxon>
        <taxon>Mucilaginibacter</taxon>
    </lineage>
</organism>
<dbReference type="EMBL" id="RBKU01000001">
    <property type="protein sequence ID" value="RKR81681.1"/>
    <property type="molecule type" value="Genomic_DNA"/>
</dbReference>
<evidence type="ECO:0000313" key="3">
    <source>
        <dbReference type="Proteomes" id="UP000268007"/>
    </source>
</evidence>
<feature type="transmembrane region" description="Helical" evidence="1">
    <location>
        <begin position="33"/>
        <end position="51"/>
    </location>
</feature>
<name>A0A495IZ70_9SPHI</name>
<accession>A0A495IZ70</accession>
<keyword evidence="1" id="KW-0472">Membrane</keyword>
<evidence type="ECO:0000256" key="1">
    <source>
        <dbReference type="SAM" id="Phobius"/>
    </source>
</evidence>
<protein>
    <submittedName>
        <fullName evidence="2">PelA/Pel-15E family pectate lyase</fullName>
    </submittedName>
</protein>
<keyword evidence="3" id="KW-1185">Reference proteome</keyword>
<evidence type="ECO:0000313" key="2">
    <source>
        <dbReference type="EMBL" id="RKR81681.1"/>
    </source>
</evidence>
<keyword evidence="1" id="KW-0812">Transmembrane</keyword>
<dbReference type="AlphaFoldDB" id="A0A495IZ70"/>
<gene>
    <name evidence="2" type="ORF">BDD43_1831</name>
</gene>
<dbReference type="Proteomes" id="UP000268007">
    <property type="component" value="Unassembled WGS sequence"/>
</dbReference>
<dbReference type="InterPro" id="IPR012669">
    <property type="entry name" value="Pectate_lyase"/>
</dbReference>
<comment type="caution">
    <text evidence="2">The sequence shown here is derived from an EMBL/GenBank/DDBJ whole genome shotgun (WGS) entry which is preliminary data.</text>
</comment>
<sequence>MYFVNYNTISGIKLSYLHATNYIAMKPLIHKRLYVLGLFFAFMLLGIIAQAQTYTYKIDAEAFGDNSGHWYGIYDKANIINPQPGRPRYKRADIVQVADNILLFQKNNGGWPKNYDVFAILTDAQKDSVIAAKNILNTTYDNNSTYTQIICLANVYTQTKIDKYKTAAIKGLNFVLASQYGNGGWPQYYPLESNYSRCITYNDGVFEGIIEMLYDIKNNKPEYAFIDTKLRTKLLAAYDKGLDCILKTQINDTGKLTAWCQQYNEVKLTPAWARKFEPPSICNGESCGIVLFLMQLDHPSKAIINAVQSAVAWFEESKIYNTRVKTIAAPREVTPFRVSTTDKIVVTDSAAPPIWTRYYELKTHVPLFCNRTSALVYKLADVTREHRDGYGWYTYNPQKVLNSYHQWQQKWAPDNDVLKK</sequence>